<accession>A0A803LGQ2</accession>
<evidence type="ECO:0000256" key="4">
    <source>
        <dbReference type="RuleBase" id="RU362057"/>
    </source>
</evidence>
<dbReference type="KEGG" id="cqi:110681597"/>
<dbReference type="GeneID" id="110681597"/>
<protein>
    <recommendedName>
        <fullName evidence="4">Glycosyltransferase</fullName>
        <ecNumber evidence="4">2.4.1.-</ecNumber>
    </recommendedName>
</protein>
<dbReference type="Gene3D" id="3.40.50.2000">
    <property type="entry name" value="Glycogen Phosphorylase B"/>
    <property type="match status" value="2"/>
</dbReference>
<reference evidence="6" key="1">
    <citation type="journal article" date="2017" name="Nature">
        <title>The genome of Chenopodium quinoa.</title>
        <authorList>
            <person name="Jarvis D.E."/>
            <person name="Ho Y.S."/>
            <person name="Lightfoot D.J."/>
            <person name="Schmoeckel S.M."/>
            <person name="Li B."/>
            <person name="Borm T.J.A."/>
            <person name="Ohyanagi H."/>
            <person name="Mineta K."/>
            <person name="Michell C.T."/>
            <person name="Saber N."/>
            <person name="Kharbatia N.M."/>
            <person name="Rupper R.R."/>
            <person name="Sharp A.R."/>
            <person name="Dally N."/>
            <person name="Boughton B.A."/>
            <person name="Woo Y.H."/>
            <person name="Gao G."/>
            <person name="Schijlen E.G.W.M."/>
            <person name="Guo X."/>
            <person name="Momin A.A."/>
            <person name="Negrao S."/>
            <person name="Al-Babili S."/>
            <person name="Gehring C."/>
            <person name="Roessner U."/>
            <person name="Jung C."/>
            <person name="Murphy K."/>
            <person name="Arold S.T."/>
            <person name="Gojobori T."/>
            <person name="van der Linden C.G."/>
            <person name="van Loo E.N."/>
            <person name="Jellen E.N."/>
            <person name="Maughan P.J."/>
            <person name="Tester M."/>
        </authorList>
    </citation>
    <scope>NUCLEOTIDE SEQUENCE [LARGE SCALE GENOMIC DNA]</scope>
    <source>
        <strain evidence="6">cv. PI 614886</strain>
    </source>
</reference>
<dbReference type="OMA" id="MGSHVVC"/>
<name>A0A803LGQ2_CHEQI</name>
<dbReference type="FunFam" id="3.40.50.2000:FF:000055">
    <property type="entry name" value="Glycosyltransferase"/>
    <property type="match status" value="1"/>
</dbReference>
<evidence type="ECO:0000256" key="2">
    <source>
        <dbReference type="ARBA" id="ARBA00022679"/>
    </source>
</evidence>
<keyword evidence="2 3" id="KW-0808">Transferase</keyword>
<dbReference type="EC" id="2.4.1.-" evidence="4"/>
<reference evidence="6" key="2">
    <citation type="submission" date="2021-03" db="UniProtKB">
        <authorList>
            <consortium name="EnsemblPlants"/>
        </authorList>
    </citation>
    <scope>IDENTIFICATION</scope>
</reference>
<dbReference type="SUPFAM" id="SSF53756">
    <property type="entry name" value="UDP-Glycosyltransferase/glycogen phosphorylase"/>
    <property type="match status" value="1"/>
</dbReference>
<dbReference type="InterPro" id="IPR035595">
    <property type="entry name" value="UDP_glycos_trans_CS"/>
</dbReference>
<dbReference type="RefSeq" id="XP_021713444.1">
    <property type="nucleotide sequence ID" value="XM_021857752.1"/>
</dbReference>
<keyword evidence="7" id="KW-1185">Reference proteome</keyword>
<comment type="similarity">
    <text evidence="1 3">Belongs to the UDP-glycosyltransferase family.</text>
</comment>
<evidence type="ECO:0000256" key="3">
    <source>
        <dbReference type="RuleBase" id="RU003718"/>
    </source>
</evidence>
<evidence type="ECO:0000313" key="6">
    <source>
        <dbReference type="EnsemblPlants" id="AUR62013149-RA:cds"/>
    </source>
</evidence>
<gene>
    <name evidence="6" type="primary">LOC110681597</name>
</gene>
<sequence>MSKRGHAICVPYPAQGHITPMLQFAMLLHSNGFHITFVNTIYNHNRFLHSRGPHSLDGLPSFRFESIPDGLPLPSEGSVEATQDIPELCRSTSKTCLGPFRDLITKLNKEGGPRVTCIVADGCMSFTMKAAEEFGIPEVAFWTMSGCGYLAYVHYRTLADRGLTPLKDERCITNGYLDTKVKIPGMKNIRLKDLPSFIRTTDPDDIMFNFLVNSVEESSKASAIIINTFESLEQEVLDSLRSIQHLPPIYSIGSLELLIDQMIPKHDAIRSINSSLWKEELGCIEWLNKKEPNSVVYVNFGSIAKITQNQLIEFAWGLANSKKQFLWIIRPDIVVDENSPTLLHDFVVETKERGMLASWCSQKDVLKHKAVGGFLTHSGWNSTLETINGGVPVISWPFFAEQQTNCRYSCVEWKIGMEIGSEAKRDEIEKLVTELMEGKKGKEMKKRAMEWKIKAEEAAKKPSGSSYKNLGRLIEDVLLPQN</sequence>
<dbReference type="FunFam" id="3.40.50.2000:FF:000027">
    <property type="entry name" value="Glycosyltransferase"/>
    <property type="match status" value="1"/>
</dbReference>
<proteinExistence type="inferred from homology"/>
<evidence type="ECO:0000313" key="7">
    <source>
        <dbReference type="Proteomes" id="UP000596660"/>
    </source>
</evidence>
<dbReference type="PROSITE" id="PS00375">
    <property type="entry name" value="UDPGT"/>
    <property type="match status" value="1"/>
</dbReference>
<dbReference type="Proteomes" id="UP000596660">
    <property type="component" value="Unplaced"/>
</dbReference>
<dbReference type="GO" id="GO:0080043">
    <property type="term" value="F:quercetin 3-O-glucosyltransferase activity"/>
    <property type="evidence" value="ECO:0007669"/>
    <property type="project" value="TreeGrafter"/>
</dbReference>
<dbReference type="Gramene" id="AUR62013149-RA">
    <property type="protein sequence ID" value="AUR62013149-RA:cds"/>
    <property type="gene ID" value="AUR62013149"/>
</dbReference>
<evidence type="ECO:0000256" key="1">
    <source>
        <dbReference type="ARBA" id="ARBA00009995"/>
    </source>
</evidence>
<dbReference type="EnsemblPlants" id="AUR62013149-RA">
    <property type="protein sequence ID" value="AUR62013149-RA:cds"/>
    <property type="gene ID" value="AUR62013149"/>
</dbReference>
<dbReference type="CDD" id="cd03784">
    <property type="entry name" value="GT1_Gtf-like"/>
    <property type="match status" value="1"/>
</dbReference>
<organism evidence="6 7">
    <name type="scientific">Chenopodium quinoa</name>
    <name type="common">Quinoa</name>
    <dbReference type="NCBI Taxonomy" id="63459"/>
    <lineage>
        <taxon>Eukaryota</taxon>
        <taxon>Viridiplantae</taxon>
        <taxon>Streptophyta</taxon>
        <taxon>Embryophyta</taxon>
        <taxon>Tracheophyta</taxon>
        <taxon>Spermatophyta</taxon>
        <taxon>Magnoliopsida</taxon>
        <taxon>eudicotyledons</taxon>
        <taxon>Gunneridae</taxon>
        <taxon>Pentapetalae</taxon>
        <taxon>Caryophyllales</taxon>
        <taxon>Chenopodiaceae</taxon>
        <taxon>Chenopodioideae</taxon>
        <taxon>Atripliceae</taxon>
        <taxon>Chenopodium</taxon>
    </lineage>
</organism>
<dbReference type="PANTHER" id="PTHR11926:SF1498">
    <property type="entry name" value="GLYCOSYLTRANSFERASE"/>
    <property type="match status" value="1"/>
</dbReference>
<keyword evidence="3" id="KW-0328">Glycosyltransferase</keyword>
<dbReference type="GO" id="GO:0080044">
    <property type="term" value="F:quercetin 7-O-glucosyltransferase activity"/>
    <property type="evidence" value="ECO:0007669"/>
    <property type="project" value="TreeGrafter"/>
</dbReference>
<dbReference type="PANTHER" id="PTHR11926">
    <property type="entry name" value="GLUCOSYL/GLUCURONOSYL TRANSFERASES"/>
    <property type="match status" value="1"/>
</dbReference>
<dbReference type="InterPro" id="IPR058980">
    <property type="entry name" value="Glyco_transf_N"/>
</dbReference>
<dbReference type="AlphaFoldDB" id="A0A803LGQ2"/>
<dbReference type="OrthoDB" id="5835829at2759"/>
<dbReference type="InterPro" id="IPR002213">
    <property type="entry name" value="UDP_glucos_trans"/>
</dbReference>
<dbReference type="Pfam" id="PF26168">
    <property type="entry name" value="Glyco_transf_N"/>
    <property type="match status" value="1"/>
</dbReference>
<feature type="domain" description="Glycosyltransferase N-terminal" evidence="5">
    <location>
        <begin position="8"/>
        <end position="153"/>
    </location>
</feature>
<dbReference type="Pfam" id="PF00201">
    <property type="entry name" value="UDPGT"/>
    <property type="match status" value="1"/>
</dbReference>
<evidence type="ECO:0000259" key="5">
    <source>
        <dbReference type="Pfam" id="PF26168"/>
    </source>
</evidence>